<gene>
    <name evidence="1" type="ORF">J8H85_10765</name>
</gene>
<sequence length="108" mass="12890">MKSLNIMKIGNSSTFSWPNLLKKYLRFHNYFEVDNPQNAYELSFYNDFDLLIVENGIEENEEQTLINFFNEKNLGTVFIPYSIEFKKKIKKRIKILLLERESLSNPCK</sequence>
<name>A0ABS4BUP3_9FLAO</name>
<dbReference type="EMBL" id="JAGJCB010000009">
    <property type="protein sequence ID" value="MBP0904310.1"/>
    <property type="molecule type" value="Genomic_DNA"/>
</dbReference>
<accession>A0ABS4BUP3</accession>
<dbReference type="RefSeq" id="WP_209655204.1">
    <property type="nucleotide sequence ID" value="NZ_JAGJCB010000009.1"/>
</dbReference>
<comment type="caution">
    <text evidence="1">The sequence shown here is derived from an EMBL/GenBank/DDBJ whole genome shotgun (WGS) entry which is preliminary data.</text>
</comment>
<reference evidence="1 2" key="1">
    <citation type="submission" date="2021-04" db="EMBL/GenBank/DDBJ databases">
        <title>Mariniflexile gromovii gen. nov., sp. nov., a gliding bacterium isolated from the sea urchin Strongylocentrotus intermedius.</title>
        <authorList>
            <person name="Ko S."/>
            <person name="Le V."/>
            <person name="Ahn C.-Y."/>
            <person name="Oh H.-M."/>
        </authorList>
    </citation>
    <scope>NUCLEOTIDE SEQUENCE [LARGE SCALE GENOMIC DNA]</scope>
    <source>
        <strain evidence="1 2">KCTC 12570</strain>
    </source>
</reference>
<dbReference type="Proteomes" id="UP000670776">
    <property type="component" value="Unassembled WGS sequence"/>
</dbReference>
<proteinExistence type="predicted"/>
<organism evidence="1 2">
    <name type="scientific">Mariniflexile gromovii</name>
    <dbReference type="NCBI Taxonomy" id="362523"/>
    <lineage>
        <taxon>Bacteria</taxon>
        <taxon>Pseudomonadati</taxon>
        <taxon>Bacteroidota</taxon>
        <taxon>Flavobacteriia</taxon>
        <taxon>Flavobacteriales</taxon>
        <taxon>Flavobacteriaceae</taxon>
        <taxon>Mariniflexile</taxon>
    </lineage>
</organism>
<evidence type="ECO:0000313" key="1">
    <source>
        <dbReference type="EMBL" id="MBP0904310.1"/>
    </source>
</evidence>
<keyword evidence="2" id="KW-1185">Reference proteome</keyword>
<protein>
    <submittedName>
        <fullName evidence="1">Uncharacterized protein</fullName>
    </submittedName>
</protein>
<evidence type="ECO:0000313" key="2">
    <source>
        <dbReference type="Proteomes" id="UP000670776"/>
    </source>
</evidence>